<evidence type="ECO:0000313" key="2">
    <source>
        <dbReference type="Proteomes" id="UP001596548"/>
    </source>
</evidence>
<organism evidence="1 2">
    <name type="scientific">Paractinoplanes rhizophilus</name>
    <dbReference type="NCBI Taxonomy" id="1416877"/>
    <lineage>
        <taxon>Bacteria</taxon>
        <taxon>Bacillati</taxon>
        <taxon>Actinomycetota</taxon>
        <taxon>Actinomycetes</taxon>
        <taxon>Micromonosporales</taxon>
        <taxon>Micromonosporaceae</taxon>
        <taxon>Paractinoplanes</taxon>
    </lineage>
</organism>
<keyword evidence="2" id="KW-1185">Reference proteome</keyword>
<comment type="caution">
    <text evidence="1">The sequence shown here is derived from an EMBL/GenBank/DDBJ whole genome shotgun (WGS) entry which is preliminary data.</text>
</comment>
<dbReference type="EMBL" id="JBHTBJ010000011">
    <property type="protein sequence ID" value="MFC7275855.1"/>
    <property type="molecule type" value="Genomic_DNA"/>
</dbReference>
<evidence type="ECO:0008006" key="3">
    <source>
        <dbReference type="Google" id="ProtNLM"/>
    </source>
</evidence>
<protein>
    <recommendedName>
        <fullName evidence="3">ESAT-6 protein secretion system EspG family protein</fullName>
    </recommendedName>
</protein>
<name>A0ABW2HW92_9ACTN</name>
<sequence length="199" mass="21296">MTDAVAQKYRELQARVGEHLHPGETFRGAIWVTRATSRPSAGQVARQELGPKRLLESIASEAIGIDEASTGPDAYGDDRRGVLDGRPGSVAAQLDAQVPQPTAARALALTDHRLIVFEKAPPAPGPKRSWLAKAGDLIRNQPSGEPLPPLVHRWEVPRRAVVSATVGGGRVHLAFGDGSRLSLVTPEVLAHRFVSALDH</sequence>
<evidence type="ECO:0000313" key="1">
    <source>
        <dbReference type="EMBL" id="MFC7275855.1"/>
    </source>
</evidence>
<proteinExistence type="predicted"/>
<gene>
    <name evidence="1" type="ORF">ACFQS1_17835</name>
</gene>
<accession>A0ABW2HW92</accession>
<dbReference type="RefSeq" id="WP_378969437.1">
    <property type="nucleotide sequence ID" value="NZ_JBHTBJ010000011.1"/>
</dbReference>
<dbReference type="Proteomes" id="UP001596548">
    <property type="component" value="Unassembled WGS sequence"/>
</dbReference>
<reference evidence="2" key="1">
    <citation type="journal article" date="2019" name="Int. J. Syst. Evol. Microbiol.">
        <title>The Global Catalogue of Microorganisms (GCM) 10K type strain sequencing project: providing services to taxonomists for standard genome sequencing and annotation.</title>
        <authorList>
            <consortium name="The Broad Institute Genomics Platform"/>
            <consortium name="The Broad Institute Genome Sequencing Center for Infectious Disease"/>
            <person name="Wu L."/>
            <person name="Ma J."/>
        </authorList>
    </citation>
    <scope>NUCLEOTIDE SEQUENCE [LARGE SCALE GENOMIC DNA]</scope>
    <source>
        <strain evidence="2">XZYJT-10</strain>
    </source>
</reference>